<evidence type="ECO:0000313" key="3">
    <source>
        <dbReference type="Proteomes" id="UP001050691"/>
    </source>
</evidence>
<keyword evidence="3" id="KW-1185">Reference proteome</keyword>
<protein>
    <submittedName>
        <fullName evidence="2">Uncharacterized protein</fullName>
    </submittedName>
</protein>
<feature type="region of interest" description="Disordered" evidence="1">
    <location>
        <begin position="31"/>
        <end position="56"/>
    </location>
</feature>
<accession>A0AAV5A947</accession>
<evidence type="ECO:0000256" key="1">
    <source>
        <dbReference type="SAM" id="MobiDB-lite"/>
    </source>
</evidence>
<feature type="compositionally biased region" description="Polar residues" evidence="1">
    <location>
        <begin position="40"/>
        <end position="56"/>
    </location>
</feature>
<comment type="caution">
    <text evidence="2">The sequence shown here is derived from an EMBL/GenBank/DDBJ whole genome shotgun (WGS) entry which is preliminary data.</text>
</comment>
<gene>
    <name evidence="2" type="ORF">Clacol_003486</name>
</gene>
<dbReference type="EMBL" id="BPWL01000004">
    <property type="protein sequence ID" value="GJJ09264.1"/>
    <property type="molecule type" value="Genomic_DNA"/>
</dbReference>
<organism evidence="2 3">
    <name type="scientific">Clathrus columnatus</name>
    <dbReference type="NCBI Taxonomy" id="1419009"/>
    <lineage>
        <taxon>Eukaryota</taxon>
        <taxon>Fungi</taxon>
        <taxon>Dikarya</taxon>
        <taxon>Basidiomycota</taxon>
        <taxon>Agaricomycotina</taxon>
        <taxon>Agaricomycetes</taxon>
        <taxon>Phallomycetidae</taxon>
        <taxon>Phallales</taxon>
        <taxon>Clathraceae</taxon>
        <taxon>Clathrus</taxon>
    </lineage>
</organism>
<dbReference type="Proteomes" id="UP001050691">
    <property type="component" value="Unassembled WGS sequence"/>
</dbReference>
<dbReference type="AlphaFoldDB" id="A0AAV5A947"/>
<name>A0AAV5A947_9AGAM</name>
<proteinExistence type="predicted"/>
<reference evidence="2" key="1">
    <citation type="submission" date="2021-10" db="EMBL/GenBank/DDBJ databases">
        <title>De novo Genome Assembly of Clathrus columnatus (Basidiomycota, Fungi) Using Illumina and Nanopore Sequence Data.</title>
        <authorList>
            <person name="Ogiso-Tanaka E."/>
            <person name="Itagaki H."/>
            <person name="Hosoya T."/>
            <person name="Hosaka K."/>
        </authorList>
    </citation>
    <scope>NUCLEOTIDE SEQUENCE</scope>
    <source>
        <strain evidence="2">MO-923</strain>
    </source>
</reference>
<evidence type="ECO:0000313" key="2">
    <source>
        <dbReference type="EMBL" id="GJJ09264.1"/>
    </source>
</evidence>
<sequence>MPYVRPATMRMSTNGITSLLDESRFYSSADTSVTADSSTQNDDNASSPGLMNGSGSTWQNNVSASFAQLAVQFQAASQNIAAIQTTPTSEPLLLAFTERLEAIEEQQQRLAGAIEVLREQFESINSNKNAPASTVNDVEPASPIVPSGPTISDLEALLKAQQEAFKLDQEQLPAKLQNALATKSLSPIRMPPMKNRKQPTNAPATRGEFEHLTKERYEAMLQAYGIPFSGDITAKRELLRAFLGIPSLPLDKK</sequence>